<sequence length="298" mass="32674">MSAFSREFFTFVEVARERSIRRAAEKLNLSASALSRQMQILEQTFGARLLVRMPQGVQLTEQGQVLLAQAERWLDDESALRAALQQAGGGGAGTLRLGIMECLVPYILPGLEEEAGPSALRISVGDTGTLVGQLCRNEIDALLAFNVPRLPELRVYDERSYDLGVVYAAALAPSGEPPFRIESCLGRPLCLPDTSLSVWPRLDAEVYRIHAEPRIALRSNSIALIMEYVAAGKGISFLTWLDAAAGVAEGRFHFAKLENRRLSEKLYLCAAANAPLGPLQAARTRALFRRVPHSPQMN</sequence>
<protein>
    <submittedName>
        <fullName evidence="6">LysR family transcriptional regulator</fullName>
    </submittedName>
</protein>
<dbReference type="Proteomes" id="UP000440304">
    <property type="component" value="Unassembled WGS sequence"/>
</dbReference>
<dbReference type="SUPFAM" id="SSF46785">
    <property type="entry name" value="Winged helix' DNA-binding domain"/>
    <property type="match status" value="1"/>
</dbReference>
<reference evidence="6 7" key="1">
    <citation type="submission" date="2019-12" db="EMBL/GenBank/DDBJ databases">
        <title>Shinella granuli gen. nov., sp. nov., and proposal of the reclassification of Zoogloea ramigera ATCC 19623 as Shinella zoogloeoides sp. nov.</title>
        <authorList>
            <person name="Gao J."/>
        </authorList>
    </citation>
    <scope>NUCLEOTIDE SEQUENCE [LARGE SCALE GENOMIC DNA]</scope>
    <source>
        <strain evidence="6 7">DSM 287</strain>
    </source>
</reference>
<dbReference type="RefSeq" id="WP_160786406.1">
    <property type="nucleotide sequence ID" value="NZ_CP086610.1"/>
</dbReference>
<dbReference type="AlphaFoldDB" id="A0A6N8TIH3"/>
<dbReference type="SUPFAM" id="SSF53850">
    <property type="entry name" value="Periplasmic binding protein-like II"/>
    <property type="match status" value="1"/>
</dbReference>
<evidence type="ECO:0000259" key="5">
    <source>
        <dbReference type="PROSITE" id="PS50931"/>
    </source>
</evidence>
<dbReference type="GO" id="GO:0003677">
    <property type="term" value="F:DNA binding"/>
    <property type="evidence" value="ECO:0007669"/>
    <property type="project" value="UniProtKB-KW"/>
</dbReference>
<feature type="domain" description="HTH lysR-type" evidence="5">
    <location>
        <begin position="10"/>
        <end position="60"/>
    </location>
</feature>
<keyword evidence="3" id="KW-0238">DNA-binding</keyword>
<evidence type="ECO:0000256" key="3">
    <source>
        <dbReference type="ARBA" id="ARBA00023125"/>
    </source>
</evidence>
<dbReference type="Gene3D" id="1.10.10.10">
    <property type="entry name" value="Winged helix-like DNA-binding domain superfamily/Winged helix DNA-binding domain"/>
    <property type="match status" value="1"/>
</dbReference>
<evidence type="ECO:0000313" key="7">
    <source>
        <dbReference type="Proteomes" id="UP000440304"/>
    </source>
</evidence>
<evidence type="ECO:0000256" key="2">
    <source>
        <dbReference type="ARBA" id="ARBA00023015"/>
    </source>
</evidence>
<dbReference type="OrthoDB" id="9814165at2"/>
<dbReference type="InterPro" id="IPR036390">
    <property type="entry name" value="WH_DNA-bd_sf"/>
</dbReference>
<evidence type="ECO:0000256" key="4">
    <source>
        <dbReference type="ARBA" id="ARBA00023163"/>
    </source>
</evidence>
<dbReference type="InterPro" id="IPR036388">
    <property type="entry name" value="WH-like_DNA-bd_sf"/>
</dbReference>
<dbReference type="InterPro" id="IPR000847">
    <property type="entry name" value="LysR_HTH_N"/>
</dbReference>
<accession>A0A6N8TIH3</accession>
<dbReference type="GO" id="GO:0003700">
    <property type="term" value="F:DNA-binding transcription factor activity"/>
    <property type="evidence" value="ECO:0007669"/>
    <property type="project" value="InterPro"/>
</dbReference>
<dbReference type="InterPro" id="IPR050950">
    <property type="entry name" value="HTH-type_LysR_regulators"/>
</dbReference>
<evidence type="ECO:0000256" key="1">
    <source>
        <dbReference type="ARBA" id="ARBA00009437"/>
    </source>
</evidence>
<dbReference type="Gene3D" id="3.40.190.290">
    <property type="match status" value="1"/>
</dbReference>
<dbReference type="EMBL" id="WUML01000008">
    <property type="protein sequence ID" value="MXO01028.1"/>
    <property type="molecule type" value="Genomic_DNA"/>
</dbReference>
<comment type="similarity">
    <text evidence="1">Belongs to the LysR transcriptional regulatory family.</text>
</comment>
<dbReference type="GO" id="GO:0005829">
    <property type="term" value="C:cytosol"/>
    <property type="evidence" value="ECO:0007669"/>
    <property type="project" value="TreeGrafter"/>
</dbReference>
<keyword evidence="2" id="KW-0805">Transcription regulation</keyword>
<dbReference type="Pfam" id="PF03466">
    <property type="entry name" value="LysR_substrate"/>
    <property type="match status" value="1"/>
</dbReference>
<gene>
    <name evidence="6" type="ORF">GR156_11980</name>
</gene>
<dbReference type="InterPro" id="IPR005119">
    <property type="entry name" value="LysR_subst-bd"/>
</dbReference>
<dbReference type="Pfam" id="PF00126">
    <property type="entry name" value="HTH_1"/>
    <property type="match status" value="1"/>
</dbReference>
<proteinExistence type="inferred from homology"/>
<keyword evidence="4" id="KW-0804">Transcription</keyword>
<dbReference type="PROSITE" id="PS50931">
    <property type="entry name" value="HTH_LYSR"/>
    <property type="match status" value="1"/>
</dbReference>
<comment type="caution">
    <text evidence="6">The sequence shown here is derived from an EMBL/GenBank/DDBJ whole genome shotgun (WGS) entry which is preliminary data.</text>
</comment>
<name>A0A6N8TIH3_SHIZO</name>
<organism evidence="6 7">
    <name type="scientific">Shinella zoogloeoides</name>
    <name type="common">Crabtreella saccharophila</name>
    <dbReference type="NCBI Taxonomy" id="352475"/>
    <lineage>
        <taxon>Bacteria</taxon>
        <taxon>Pseudomonadati</taxon>
        <taxon>Pseudomonadota</taxon>
        <taxon>Alphaproteobacteria</taxon>
        <taxon>Hyphomicrobiales</taxon>
        <taxon>Rhizobiaceae</taxon>
        <taxon>Shinella</taxon>
    </lineage>
</organism>
<dbReference type="PANTHER" id="PTHR30419">
    <property type="entry name" value="HTH-TYPE TRANSCRIPTIONAL REGULATOR YBHD"/>
    <property type="match status" value="1"/>
</dbReference>
<evidence type="ECO:0000313" key="6">
    <source>
        <dbReference type="EMBL" id="MXO01028.1"/>
    </source>
</evidence>